<keyword evidence="11" id="KW-1185">Reference proteome</keyword>
<evidence type="ECO:0000256" key="5">
    <source>
        <dbReference type="ARBA" id="ARBA00022692"/>
    </source>
</evidence>
<keyword evidence="3 8" id="KW-0813">Transport</keyword>
<comment type="subcellular location">
    <subcellularLocation>
        <location evidence="1 8">Cell membrane</location>
        <topology evidence="1 8">Multi-pass membrane protein</topology>
    </subcellularLocation>
</comment>
<feature type="transmembrane region" description="Helical" evidence="9">
    <location>
        <begin position="255"/>
        <end position="275"/>
    </location>
</feature>
<dbReference type="PANTHER" id="PTHR30477:SF8">
    <property type="entry name" value="METAL TRANSPORT SYSTEM MEMBRANE PROTEIN CT_070-RELATED"/>
    <property type="match status" value="1"/>
</dbReference>
<gene>
    <name evidence="10" type="ORF">CRI93_05210</name>
</gene>
<evidence type="ECO:0000256" key="3">
    <source>
        <dbReference type="ARBA" id="ARBA00022448"/>
    </source>
</evidence>
<evidence type="ECO:0000313" key="11">
    <source>
        <dbReference type="Proteomes" id="UP000221024"/>
    </source>
</evidence>
<accession>A0A2H3NV95</accession>
<evidence type="ECO:0000256" key="2">
    <source>
        <dbReference type="ARBA" id="ARBA00008034"/>
    </source>
</evidence>
<dbReference type="Pfam" id="PF00950">
    <property type="entry name" value="ABC-3"/>
    <property type="match status" value="1"/>
</dbReference>
<organism evidence="10 11">
    <name type="scientific">Longimonas halophila</name>
    <dbReference type="NCBI Taxonomy" id="1469170"/>
    <lineage>
        <taxon>Bacteria</taxon>
        <taxon>Pseudomonadati</taxon>
        <taxon>Rhodothermota</taxon>
        <taxon>Rhodothermia</taxon>
        <taxon>Rhodothermales</taxon>
        <taxon>Salisaetaceae</taxon>
        <taxon>Longimonas</taxon>
    </lineage>
</organism>
<feature type="transmembrane region" description="Helical" evidence="9">
    <location>
        <begin position="88"/>
        <end position="109"/>
    </location>
</feature>
<name>A0A2H3NV95_9BACT</name>
<comment type="similarity">
    <text evidence="2 8">Belongs to the ABC-3 integral membrane protein family.</text>
</comment>
<dbReference type="Proteomes" id="UP000221024">
    <property type="component" value="Unassembled WGS sequence"/>
</dbReference>
<feature type="transmembrane region" description="Helical" evidence="9">
    <location>
        <begin position="36"/>
        <end position="52"/>
    </location>
</feature>
<sequence>MSPQAEVQLVAAVTAVACALPGAFLVLRRLSMMSDAISHAILPGIVVGFMLTESLASPLLIAGAAATGVLTVVLVERIEGTGLVREDAAIGLVFPVLFSIGVVLLARYASDVHLDVDAVLLGELAFVPFDRLEWGGIDLGPRALWVMGTVLLLNAAFLTAFYKELKLSTFDAQLAATLGFIPGVLHYVLMSLVSVTAVSAFDAVGSILVVALMVAPPATAYLLTDRLDRMIVLSAGLGVGYALVGYAGAAALDASIAGSMATVAGLLFGVTLVAAPERGLVATWRRQHRHTARFSAQLLAAYLANPSTPPVPLSEASNRLHDRFGWLPSHTQALISDLRDQDLITVRSGHLACTEAGQQLADEAAQHAA</sequence>
<feature type="transmembrane region" description="Helical" evidence="9">
    <location>
        <begin position="174"/>
        <end position="197"/>
    </location>
</feature>
<feature type="transmembrane region" description="Helical" evidence="9">
    <location>
        <begin position="6"/>
        <end position="27"/>
    </location>
</feature>
<dbReference type="GO" id="GO:0043190">
    <property type="term" value="C:ATP-binding cassette (ABC) transporter complex"/>
    <property type="evidence" value="ECO:0007669"/>
    <property type="project" value="InterPro"/>
</dbReference>
<dbReference type="SUPFAM" id="SSF81345">
    <property type="entry name" value="ABC transporter involved in vitamin B12 uptake, BtuC"/>
    <property type="match status" value="1"/>
</dbReference>
<feature type="transmembrane region" description="Helical" evidence="9">
    <location>
        <begin position="203"/>
        <end position="223"/>
    </location>
</feature>
<evidence type="ECO:0000256" key="4">
    <source>
        <dbReference type="ARBA" id="ARBA00022475"/>
    </source>
</evidence>
<dbReference type="RefSeq" id="WP_098061549.1">
    <property type="nucleotide sequence ID" value="NZ_PDEP01000003.1"/>
</dbReference>
<keyword evidence="5 8" id="KW-0812">Transmembrane</keyword>
<evidence type="ECO:0000256" key="7">
    <source>
        <dbReference type="ARBA" id="ARBA00023136"/>
    </source>
</evidence>
<proteinExistence type="inferred from homology"/>
<comment type="caution">
    <text evidence="10">The sequence shown here is derived from an EMBL/GenBank/DDBJ whole genome shotgun (WGS) entry which is preliminary data.</text>
</comment>
<reference evidence="10 11" key="1">
    <citation type="submission" date="2017-10" db="EMBL/GenBank/DDBJ databases">
        <title>Draft genome of Longimonas halophila.</title>
        <authorList>
            <person name="Goh K.M."/>
            <person name="Shamsir M.S."/>
            <person name="Lim S.W."/>
        </authorList>
    </citation>
    <scope>NUCLEOTIDE SEQUENCE [LARGE SCALE GENOMIC DNA]</scope>
    <source>
        <strain evidence="10 11">KCTC 42399</strain>
    </source>
</reference>
<dbReference type="InterPro" id="IPR001626">
    <property type="entry name" value="ABC_TroCD"/>
</dbReference>
<dbReference type="OrthoDB" id="9788905at2"/>
<dbReference type="PANTHER" id="PTHR30477">
    <property type="entry name" value="ABC-TRANSPORTER METAL-BINDING PROTEIN"/>
    <property type="match status" value="1"/>
</dbReference>
<dbReference type="InterPro" id="IPR037294">
    <property type="entry name" value="ABC_BtuC-like"/>
</dbReference>
<dbReference type="AlphaFoldDB" id="A0A2H3NV95"/>
<evidence type="ECO:0000313" key="10">
    <source>
        <dbReference type="EMBL" id="PEN08507.1"/>
    </source>
</evidence>
<feature type="transmembrane region" description="Helical" evidence="9">
    <location>
        <begin position="230"/>
        <end position="249"/>
    </location>
</feature>
<protein>
    <submittedName>
        <fullName evidence="10">Zinc ABC transporter permease</fullName>
    </submittedName>
</protein>
<dbReference type="GO" id="GO:0055085">
    <property type="term" value="P:transmembrane transport"/>
    <property type="evidence" value="ECO:0007669"/>
    <property type="project" value="InterPro"/>
</dbReference>
<keyword evidence="4" id="KW-1003">Cell membrane</keyword>
<dbReference type="GO" id="GO:0010043">
    <property type="term" value="P:response to zinc ion"/>
    <property type="evidence" value="ECO:0007669"/>
    <property type="project" value="TreeGrafter"/>
</dbReference>
<keyword evidence="6 9" id="KW-1133">Transmembrane helix</keyword>
<dbReference type="Gene3D" id="1.10.3470.10">
    <property type="entry name" value="ABC transporter involved in vitamin B12 uptake, BtuC"/>
    <property type="match status" value="1"/>
</dbReference>
<evidence type="ECO:0000256" key="1">
    <source>
        <dbReference type="ARBA" id="ARBA00004651"/>
    </source>
</evidence>
<dbReference type="EMBL" id="PDEP01000003">
    <property type="protein sequence ID" value="PEN08507.1"/>
    <property type="molecule type" value="Genomic_DNA"/>
</dbReference>
<evidence type="ECO:0000256" key="6">
    <source>
        <dbReference type="ARBA" id="ARBA00022989"/>
    </source>
</evidence>
<keyword evidence="7 9" id="KW-0472">Membrane</keyword>
<feature type="transmembrane region" description="Helical" evidence="9">
    <location>
        <begin position="143"/>
        <end position="162"/>
    </location>
</feature>
<evidence type="ECO:0000256" key="8">
    <source>
        <dbReference type="RuleBase" id="RU003943"/>
    </source>
</evidence>
<dbReference type="CDD" id="cd06550">
    <property type="entry name" value="TM_ABC_iron-siderophores_like"/>
    <property type="match status" value="1"/>
</dbReference>
<evidence type="ECO:0000256" key="9">
    <source>
        <dbReference type="SAM" id="Phobius"/>
    </source>
</evidence>